<comment type="caution">
    <text evidence="8">The sequence shown here is derived from an EMBL/GenBank/DDBJ whole genome shotgun (WGS) entry which is preliminary data.</text>
</comment>
<evidence type="ECO:0000256" key="1">
    <source>
        <dbReference type="ARBA" id="ARBA00004651"/>
    </source>
</evidence>
<protein>
    <submittedName>
        <fullName evidence="8">YihY/virulence factor BrkB family protein</fullName>
    </submittedName>
</protein>
<evidence type="ECO:0000313" key="9">
    <source>
        <dbReference type="Proteomes" id="UP000434554"/>
    </source>
</evidence>
<dbReference type="RefSeq" id="WP_127008374.1">
    <property type="nucleotide sequence ID" value="NZ_CALMIE010000052.1"/>
</dbReference>
<comment type="subcellular location">
    <subcellularLocation>
        <location evidence="1">Cell membrane</location>
        <topology evidence="1">Multi-pass membrane protein</topology>
    </subcellularLocation>
</comment>
<evidence type="ECO:0000313" key="8">
    <source>
        <dbReference type="EMBL" id="KAB1477171.1"/>
    </source>
</evidence>
<evidence type="ECO:0000256" key="3">
    <source>
        <dbReference type="ARBA" id="ARBA00022692"/>
    </source>
</evidence>
<keyword evidence="5 7" id="KW-0472">Membrane</keyword>
<evidence type="ECO:0000256" key="5">
    <source>
        <dbReference type="ARBA" id="ARBA00023136"/>
    </source>
</evidence>
<dbReference type="GeneID" id="83055629"/>
<keyword evidence="4 7" id="KW-1133">Transmembrane helix</keyword>
<accession>A0A833FGS8</accession>
<feature type="transmembrane region" description="Helical" evidence="7">
    <location>
        <begin position="130"/>
        <end position="151"/>
    </location>
</feature>
<dbReference type="PANTHER" id="PTHR30213:SF0">
    <property type="entry name" value="UPF0761 MEMBRANE PROTEIN YIHY"/>
    <property type="match status" value="1"/>
</dbReference>
<feature type="region of interest" description="Disordered" evidence="6">
    <location>
        <begin position="305"/>
        <end position="332"/>
    </location>
</feature>
<dbReference type="AlphaFoldDB" id="A0A833FGS8"/>
<keyword evidence="2" id="KW-1003">Cell membrane</keyword>
<dbReference type="PIRSF" id="PIRSF035875">
    <property type="entry name" value="RNase_BN"/>
    <property type="match status" value="1"/>
</dbReference>
<feature type="transmembrane region" description="Helical" evidence="7">
    <location>
        <begin position="221"/>
        <end position="241"/>
    </location>
</feature>
<evidence type="ECO:0000256" key="6">
    <source>
        <dbReference type="SAM" id="MobiDB-lite"/>
    </source>
</evidence>
<proteinExistence type="predicted"/>
<keyword evidence="3 7" id="KW-0812">Transmembrane</keyword>
<name>A0A833FGS8_9FIRM</name>
<reference evidence="8 9" key="1">
    <citation type="submission" date="2019-09" db="EMBL/GenBank/DDBJ databases">
        <title>Draft genome sequence of 3 type strains from the CCUG.</title>
        <authorList>
            <person name="Pineiro-Iglesias B."/>
            <person name="Tunovic T."/>
            <person name="Unosson C."/>
            <person name="Inganas E."/>
            <person name="Ohlen M."/>
            <person name="Cardew S."/>
            <person name="Jensie-Markopoulos S."/>
            <person name="Salva-Serra F."/>
            <person name="Jaen-Luchoro D."/>
            <person name="Karlsson R."/>
            <person name="Svensson-Stadler L."/>
            <person name="Chun J."/>
            <person name="Moore E."/>
        </authorList>
    </citation>
    <scope>NUCLEOTIDE SEQUENCE [LARGE SCALE GENOMIC DNA]</scope>
    <source>
        <strain evidence="8 9">CCUG 65427</strain>
    </source>
</reference>
<dbReference type="EMBL" id="WBKH01000010">
    <property type="protein sequence ID" value="KAB1477171.1"/>
    <property type="molecule type" value="Genomic_DNA"/>
</dbReference>
<dbReference type="GO" id="GO:0005886">
    <property type="term" value="C:plasma membrane"/>
    <property type="evidence" value="ECO:0007669"/>
    <property type="project" value="UniProtKB-SubCell"/>
</dbReference>
<dbReference type="Pfam" id="PF03631">
    <property type="entry name" value="Virul_fac_BrkB"/>
    <property type="match status" value="2"/>
</dbReference>
<feature type="transmembrane region" description="Helical" evidence="7">
    <location>
        <begin position="29"/>
        <end position="50"/>
    </location>
</feature>
<feature type="transmembrane region" description="Helical" evidence="7">
    <location>
        <begin position="171"/>
        <end position="192"/>
    </location>
</feature>
<organism evidence="8 9">
    <name type="scientific">Veillonella seminalis</name>
    <dbReference type="NCBI Taxonomy" id="1502943"/>
    <lineage>
        <taxon>Bacteria</taxon>
        <taxon>Bacillati</taxon>
        <taxon>Bacillota</taxon>
        <taxon>Negativicutes</taxon>
        <taxon>Veillonellales</taxon>
        <taxon>Veillonellaceae</taxon>
        <taxon>Veillonella</taxon>
    </lineage>
</organism>
<feature type="transmembrane region" description="Helical" evidence="7">
    <location>
        <begin position="253"/>
        <end position="275"/>
    </location>
</feature>
<evidence type="ECO:0000256" key="4">
    <source>
        <dbReference type="ARBA" id="ARBA00022989"/>
    </source>
</evidence>
<dbReference type="Proteomes" id="UP000434554">
    <property type="component" value="Unassembled WGS sequence"/>
</dbReference>
<dbReference type="PANTHER" id="PTHR30213">
    <property type="entry name" value="INNER MEMBRANE PROTEIN YHJD"/>
    <property type="match status" value="1"/>
</dbReference>
<sequence length="332" mass="37578">MKSFINGAKRVAKDYSEHNIGRLSAEATYYIILSIVPFLIIALTAISVFLSQNTDILDQFLALLPPDSQHTMETLIDDLTKNQSGTLFSIGIITAFWTMSAGTRALINALNTMLGLDHVEEGMIKMYSKAFFFTIIGTITGLLGLILSVYGPAFLQVVQRFIFIPKEIVSLATMVATLLPLISFTLVLTLFYHYAPRKETDKDTPKTTKERINKLISWKRSFAGGLLATILWLALTYGYRFYVTNFAGSSSTYGPLVGIMILFVWINWSVQVILLSAEIVRDRSFDAELKAEAVKLKMEQIEQLNKEEQEEKEQKKLEEKEKLEKDKELNKF</sequence>
<gene>
    <name evidence="8" type="ORF">F8R14_09240</name>
</gene>
<evidence type="ECO:0000256" key="2">
    <source>
        <dbReference type="ARBA" id="ARBA00022475"/>
    </source>
</evidence>
<feature type="transmembrane region" description="Helical" evidence="7">
    <location>
        <begin position="87"/>
        <end position="110"/>
    </location>
</feature>
<evidence type="ECO:0000256" key="7">
    <source>
        <dbReference type="SAM" id="Phobius"/>
    </source>
</evidence>
<dbReference type="InterPro" id="IPR017039">
    <property type="entry name" value="Virul_fac_BrkB"/>
</dbReference>